<organism evidence="1 2">
    <name type="scientific">Stenotrophomonas nitritireducens</name>
    <dbReference type="NCBI Taxonomy" id="83617"/>
    <lineage>
        <taxon>Bacteria</taxon>
        <taxon>Pseudomonadati</taxon>
        <taxon>Pseudomonadota</taxon>
        <taxon>Gammaproteobacteria</taxon>
        <taxon>Lysobacterales</taxon>
        <taxon>Lysobacteraceae</taxon>
        <taxon>Stenotrophomonas</taxon>
    </lineage>
</organism>
<dbReference type="AlphaFoldDB" id="A0A9D8KXU5"/>
<sequence>LHLRAVTLGAYGAPSVPVLSGLKADDWVVAAGGHLLREGQPVTAVDRGNKPVMQAAAKQGD</sequence>
<accession>A0A9D8KXU5</accession>
<dbReference type="Gene3D" id="2.40.420.20">
    <property type="match status" value="1"/>
</dbReference>
<name>A0A9D8KXU5_9GAMM</name>
<comment type="caution">
    <text evidence="1">The sequence shown here is derived from an EMBL/GenBank/DDBJ whole genome shotgun (WGS) entry which is preliminary data.</text>
</comment>
<proteinExistence type="predicted"/>
<reference evidence="1" key="1">
    <citation type="submission" date="2021-02" db="EMBL/GenBank/DDBJ databases">
        <title>Thiocyanate and organic carbon inputs drive convergent selection for specific autotrophic Afipia and Thiobacillus strains within complex microbiomes.</title>
        <authorList>
            <person name="Huddy R.J."/>
            <person name="Sachdeva R."/>
            <person name="Kadzinga F."/>
            <person name="Kantor R.S."/>
            <person name="Harrison S.T.L."/>
            <person name="Banfield J.F."/>
        </authorList>
    </citation>
    <scope>NUCLEOTIDE SEQUENCE</scope>
    <source>
        <strain evidence="1">SCN18_10_11_15_R1_P_69_7</strain>
    </source>
</reference>
<protein>
    <submittedName>
        <fullName evidence="1">Efflux RND transporter periplasmic adaptor subunit</fullName>
    </submittedName>
</protein>
<dbReference type="Proteomes" id="UP000664815">
    <property type="component" value="Unassembled WGS sequence"/>
</dbReference>
<evidence type="ECO:0000313" key="2">
    <source>
        <dbReference type="Proteomes" id="UP000664815"/>
    </source>
</evidence>
<gene>
    <name evidence="1" type="ORF">J0H45_05915</name>
</gene>
<feature type="non-terminal residue" evidence="1">
    <location>
        <position position="1"/>
    </location>
</feature>
<dbReference type="EMBL" id="JAFKMG010000549">
    <property type="protein sequence ID" value="MBN8798878.1"/>
    <property type="molecule type" value="Genomic_DNA"/>
</dbReference>
<evidence type="ECO:0000313" key="1">
    <source>
        <dbReference type="EMBL" id="MBN8798878.1"/>
    </source>
</evidence>